<evidence type="ECO:0000256" key="2">
    <source>
        <dbReference type="SAM" id="SignalP"/>
    </source>
</evidence>
<dbReference type="InterPro" id="IPR055377">
    <property type="entry name" value="GH3_M"/>
</dbReference>
<keyword evidence="1" id="KW-1133">Transmembrane helix</keyword>
<evidence type="ECO:0000259" key="4">
    <source>
        <dbReference type="Pfam" id="PF23572"/>
    </source>
</evidence>
<feature type="domain" description="GH3 C-terminal" evidence="4">
    <location>
        <begin position="520"/>
        <end position="633"/>
    </location>
</feature>
<name>A0ABM1EZA8_PRICU</name>
<gene>
    <name evidence="6 7" type="primary">LOC106817379</name>
</gene>
<proteinExistence type="predicted"/>
<dbReference type="Pfam" id="PF23572">
    <property type="entry name" value="GH3_C"/>
    <property type="match status" value="1"/>
</dbReference>
<dbReference type="InterPro" id="IPR004993">
    <property type="entry name" value="GH3"/>
</dbReference>
<evidence type="ECO:0000256" key="1">
    <source>
        <dbReference type="SAM" id="Phobius"/>
    </source>
</evidence>
<feature type="transmembrane region" description="Helical" evidence="1">
    <location>
        <begin position="35"/>
        <end position="56"/>
    </location>
</feature>
<accession>A0ABM1EZA8</accession>
<protein>
    <submittedName>
        <fullName evidence="6">GH3 domain-containing protein-like isoform X1</fullName>
    </submittedName>
    <submittedName>
        <fullName evidence="7">GH3 domain-containing protein-like isoform X2</fullName>
    </submittedName>
</protein>
<keyword evidence="1" id="KW-0472">Membrane</keyword>
<evidence type="ECO:0000259" key="3">
    <source>
        <dbReference type="Pfam" id="PF23571"/>
    </source>
</evidence>
<keyword evidence="5" id="KW-1185">Reference proteome</keyword>
<dbReference type="PANTHER" id="PTHR31901:SF9">
    <property type="entry name" value="GH3 DOMAIN-CONTAINING PROTEIN"/>
    <property type="match status" value="1"/>
</dbReference>
<keyword evidence="1" id="KW-0812">Transmembrane</keyword>
<dbReference type="GeneID" id="106817379"/>
<reference evidence="6 7" key="1">
    <citation type="submission" date="2025-05" db="UniProtKB">
        <authorList>
            <consortium name="RefSeq"/>
        </authorList>
    </citation>
    <scope>IDENTIFICATION</scope>
</reference>
<keyword evidence="2" id="KW-0732">Signal</keyword>
<dbReference type="PANTHER" id="PTHR31901">
    <property type="entry name" value="GH3 DOMAIN-CONTAINING PROTEIN"/>
    <property type="match status" value="1"/>
</dbReference>
<dbReference type="Proteomes" id="UP000695022">
    <property type="component" value="Unplaced"/>
</dbReference>
<organism evidence="5 7">
    <name type="scientific">Priapulus caudatus</name>
    <name type="common">Priapulid worm</name>
    <dbReference type="NCBI Taxonomy" id="37621"/>
    <lineage>
        <taxon>Eukaryota</taxon>
        <taxon>Metazoa</taxon>
        <taxon>Ecdysozoa</taxon>
        <taxon>Scalidophora</taxon>
        <taxon>Priapulida</taxon>
        <taxon>Priapulimorpha</taxon>
        <taxon>Priapulimorphida</taxon>
        <taxon>Priapulidae</taxon>
        <taxon>Priapulus</taxon>
    </lineage>
</organism>
<sequence length="647" mass="73468">MALSFSFSILVAFVAATFCNNLVVDYVFTYDEAGLLYRLSFALLALCTLIVAMLAVDLNSKWPVSIYHTYSSMICQYLQSLGCSILSKIAYKKLELSTKNVKVTQEKLLLKELRRRKNTEYGREHKFATITNRQQFVEQHPLTEYSHYEDLIKRTARGEVNVMLPDRPKLLGVTSGTTTGHSKAIPVDRAYVGQFFLKGLLPVFNVMKTYFPQSYGLQKSLQFTYSARWRLSEGNIPVGPASNPHSTGIDRLQVNYTTPAAAASITTEPEALYIHLLFGLLDPYVEKLEANFASIVYYAFVSLENNWSDLVTDIRLGRVNPDLNITDETRAELNKLLRPHPCRAMHLALEFERGFVGIARRVWHHALVVVCATSGASATYARALEERYTRGTPLYSPAYAATETLVGLNLWPKEEDPHYVLVPNITFYELIPLEAQDQEQPKTIFAEQAKVGESYELVITNMSGLYRYRFGDIVKVVRFFNECPVIEFLYRKGQLLNVRGEKTSEDSFYQALVHCAYRWHHCKVIDYTCCESVLMDTLQGNTDSSVPYYLVFVELGGAEARKHLNISTEQKHMLDDMLRTTSYVYESYRSKGSIGPMSISIVKPGSFHEFRSLLLTSTQASANQVKVPRVLHQTAYLQFMLDHVVVA</sequence>
<feature type="chain" id="PRO_5045022261" evidence="2">
    <location>
        <begin position="17"/>
        <end position="647"/>
    </location>
</feature>
<evidence type="ECO:0000313" key="6">
    <source>
        <dbReference type="RefSeq" id="XP_014677528.1"/>
    </source>
</evidence>
<dbReference type="InterPro" id="IPR055378">
    <property type="entry name" value="GH3_C"/>
</dbReference>
<dbReference type="RefSeq" id="XP_014677528.1">
    <property type="nucleotide sequence ID" value="XM_014822042.1"/>
</dbReference>
<dbReference type="Pfam" id="PF03321">
    <property type="entry name" value="GH3"/>
    <property type="match status" value="1"/>
</dbReference>
<evidence type="ECO:0000313" key="7">
    <source>
        <dbReference type="RefSeq" id="XP_014677529.1"/>
    </source>
</evidence>
<feature type="domain" description="GH3 middle" evidence="3">
    <location>
        <begin position="419"/>
        <end position="491"/>
    </location>
</feature>
<evidence type="ECO:0000313" key="5">
    <source>
        <dbReference type="Proteomes" id="UP000695022"/>
    </source>
</evidence>
<dbReference type="Pfam" id="PF23571">
    <property type="entry name" value="GH3_M"/>
    <property type="match status" value="1"/>
</dbReference>
<dbReference type="RefSeq" id="XP_014677529.1">
    <property type="nucleotide sequence ID" value="XM_014822043.1"/>
</dbReference>
<feature type="signal peptide" evidence="2">
    <location>
        <begin position="1"/>
        <end position="16"/>
    </location>
</feature>